<dbReference type="GO" id="GO:0008914">
    <property type="term" value="F:leucyl-tRNA--protein transferase activity"/>
    <property type="evidence" value="ECO:0007669"/>
    <property type="project" value="UniProtKB-UniRule"/>
</dbReference>
<dbReference type="AlphaFoldDB" id="A0A1I5ENQ5"/>
<evidence type="ECO:0000256" key="8">
    <source>
        <dbReference type="ARBA" id="ARBA00054043"/>
    </source>
</evidence>
<dbReference type="OrthoDB" id="9790282at2"/>
<evidence type="ECO:0000256" key="7">
    <source>
        <dbReference type="ARBA" id="ARBA00051538"/>
    </source>
</evidence>
<evidence type="ECO:0000256" key="15">
    <source>
        <dbReference type="HAMAP-Rule" id="MF_00688"/>
    </source>
</evidence>
<evidence type="ECO:0000256" key="12">
    <source>
        <dbReference type="ARBA" id="ARBA00077136"/>
    </source>
</evidence>
<evidence type="ECO:0000256" key="3">
    <source>
        <dbReference type="ARBA" id="ARBA00022679"/>
    </source>
</evidence>
<comment type="subcellular location">
    <subcellularLocation>
        <location evidence="1 15">Cytoplasm</location>
    </subcellularLocation>
</comment>
<evidence type="ECO:0000256" key="6">
    <source>
        <dbReference type="ARBA" id="ARBA00050652"/>
    </source>
</evidence>
<evidence type="ECO:0000256" key="14">
    <source>
        <dbReference type="ARBA" id="ARBA00083640"/>
    </source>
</evidence>
<evidence type="ECO:0000313" key="16">
    <source>
        <dbReference type="EMBL" id="SFO12983.1"/>
    </source>
</evidence>
<comment type="similarity">
    <text evidence="9 15">Belongs to the L/F-transferase family.</text>
</comment>
<evidence type="ECO:0000313" key="17">
    <source>
        <dbReference type="Proteomes" id="UP000183107"/>
    </source>
</evidence>
<dbReference type="EMBL" id="FOVJ01000008">
    <property type="protein sequence ID" value="SFO12983.1"/>
    <property type="molecule type" value="Genomic_DNA"/>
</dbReference>
<dbReference type="EC" id="2.3.2.6" evidence="10 15"/>
<dbReference type="Gene3D" id="3.30.70.3550">
    <property type="entry name" value="Leucyl/phenylalanyl-tRNA-protein transferase, N-terminal domain"/>
    <property type="match status" value="1"/>
</dbReference>
<reference evidence="17" key="1">
    <citation type="submission" date="2016-10" db="EMBL/GenBank/DDBJ databases">
        <authorList>
            <person name="Varghese N."/>
        </authorList>
    </citation>
    <scope>NUCLEOTIDE SEQUENCE [LARGE SCALE GENOMIC DNA]</scope>
    <source>
        <strain evidence="17">Nsp8</strain>
    </source>
</reference>
<keyword evidence="4 15" id="KW-0012">Acyltransferase</keyword>
<dbReference type="FunFam" id="3.30.70.3550:FF:000001">
    <property type="entry name" value="Leucyl/phenylalanyl-tRNA--protein transferase"/>
    <property type="match status" value="1"/>
</dbReference>
<dbReference type="GO" id="GO:0030163">
    <property type="term" value="P:protein catabolic process"/>
    <property type="evidence" value="ECO:0007669"/>
    <property type="project" value="UniProtKB-UniRule"/>
</dbReference>
<organism evidence="16 17">
    <name type="scientific">Nitrosospira briensis</name>
    <dbReference type="NCBI Taxonomy" id="35799"/>
    <lineage>
        <taxon>Bacteria</taxon>
        <taxon>Pseudomonadati</taxon>
        <taxon>Pseudomonadota</taxon>
        <taxon>Betaproteobacteria</taxon>
        <taxon>Nitrosomonadales</taxon>
        <taxon>Nitrosomonadaceae</taxon>
        <taxon>Nitrosospira</taxon>
    </lineage>
</organism>
<evidence type="ECO:0000256" key="4">
    <source>
        <dbReference type="ARBA" id="ARBA00023315"/>
    </source>
</evidence>
<dbReference type="InterPro" id="IPR042203">
    <property type="entry name" value="Leu/Phe-tRNA_Trfase_C"/>
</dbReference>
<keyword evidence="2 15" id="KW-0963">Cytoplasm</keyword>
<protein>
    <recommendedName>
        <fullName evidence="11 15">Leucyl/phenylalanyl-tRNA--protein transferase</fullName>
        <ecNumber evidence="10 15">2.3.2.6</ecNumber>
    </recommendedName>
    <alternativeName>
        <fullName evidence="12 15">L/F-transferase</fullName>
    </alternativeName>
    <alternativeName>
        <fullName evidence="13 15">Leucyltransferase</fullName>
    </alternativeName>
    <alternativeName>
        <fullName evidence="14 15">Phenyalanyltransferase</fullName>
    </alternativeName>
</protein>
<evidence type="ECO:0000256" key="5">
    <source>
        <dbReference type="ARBA" id="ARBA00050607"/>
    </source>
</evidence>
<gene>
    <name evidence="15" type="primary">aat</name>
    <name evidence="16" type="ORF">SAMN05216386_2706</name>
</gene>
<keyword evidence="17" id="KW-1185">Reference proteome</keyword>
<comment type="catalytic activity">
    <reaction evidence="5 15">
        <text>L-phenylalanyl-tRNA(Phe) + an N-terminal L-alpha-aminoacyl-[protein] = an N-terminal L-phenylalanyl-L-alpha-aminoacyl-[protein] + tRNA(Phe)</text>
        <dbReference type="Rhea" id="RHEA:43632"/>
        <dbReference type="Rhea" id="RHEA-COMP:9668"/>
        <dbReference type="Rhea" id="RHEA-COMP:9699"/>
        <dbReference type="Rhea" id="RHEA-COMP:10636"/>
        <dbReference type="Rhea" id="RHEA-COMP:10637"/>
        <dbReference type="ChEBI" id="CHEBI:78442"/>
        <dbReference type="ChEBI" id="CHEBI:78531"/>
        <dbReference type="ChEBI" id="CHEBI:78597"/>
        <dbReference type="ChEBI" id="CHEBI:83561"/>
        <dbReference type="EC" id="2.3.2.6"/>
    </reaction>
</comment>
<dbReference type="STRING" id="1266925.GCA_000619905_01731"/>
<evidence type="ECO:0000256" key="11">
    <source>
        <dbReference type="ARBA" id="ARBA00074372"/>
    </source>
</evidence>
<comment type="function">
    <text evidence="8 15">Functions in the N-end rule pathway of protein degradation where it conjugates Leu, Phe and, less efficiently, Met from aminoacyl-tRNAs to the N-termini of proteins containing an N-terminal arginine or lysine.</text>
</comment>
<evidence type="ECO:0000256" key="9">
    <source>
        <dbReference type="ARBA" id="ARBA00061535"/>
    </source>
</evidence>
<dbReference type="PANTHER" id="PTHR30098:SF2">
    <property type="entry name" value="LEUCYL_PHENYLALANYL-TRNA--PROTEIN TRANSFERASE"/>
    <property type="match status" value="1"/>
</dbReference>
<dbReference type="InterPro" id="IPR016181">
    <property type="entry name" value="Acyl_CoA_acyltransferase"/>
</dbReference>
<dbReference type="RefSeq" id="WP_074798284.1">
    <property type="nucleotide sequence ID" value="NZ_FOVJ01000008.1"/>
</dbReference>
<evidence type="ECO:0000256" key="10">
    <source>
        <dbReference type="ARBA" id="ARBA00066767"/>
    </source>
</evidence>
<dbReference type="Gene3D" id="3.40.630.70">
    <property type="entry name" value="Leucyl/phenylalanyl-tRNA-protein transferase, C-terminal domain"/>
    <property type="match status" value="1"/>
</dbReference>
<proteinExistence type="inferred from homology"/>
<evidence type="ECO:0000256" key="2">
    <source>
        <dbReference type="ARBA" id="ARBA00022490"/>
    </source>
</evidence>
<dbReference type="FunFam" id="3.40.630.70:FF:000001">
    <property type="entry name" value="Leucyl/phenylalanyl-tRNA--protein transferase"/>
    <property type="match status" value="1"/>
</dbReference>
<comment type="catalytic activity">
    <reaction evidence="6 15">
        <text>N-terminal L-arginyl-[protein] + L-leucyl-tRNA(Leu) = N-terminal L-leucyl-L-arginyl-[protein] + tRNA(Leu) + H(+)</text>
        <dbReference type="Rhea" id="RHEA:50416"/>
        <dbReference type="Rhea" id="RHEA-COMP:9613"/>
        <dbReference type="Rhea" id="RHEA-COMP:9622"/>
        <dbReference type="Rhea" id="RHEA-COMP:12672"/>
        <dbReference type="Rhea" id="RHEA-COMP:12673"/>
        <dbReference type="ChEBI" id="CHEBI:15378"/>
        <dbReference type="ChEBI" id="CHEBI:64719"/>
        <dbReference type="ChEBI" id="CHEBI:78442"/>
        <dbReference type="ChEBI" id="CHEBI:78494"/>
        <dbReference type="ChEBI" id="CHEBI:133044"/>
        <dbReference type="EC" id="2.3.2.6"/>
    </reaction>
</comment>
<dbReference type="InterPro" id="IPR004616">
    <property type="entry name" value="Leu/Phe-tRNA_Trfase"/>
</dbReference>
<dbReference type="SUPFAM" id="SSF55729">
    <property type="entry name" value="Acyl-CoA N-acyltransferases (Nat)"/>
    <property type="match status" value="1"/>
</dbReference>
<dbReference type="HAMAP" id="MF_00688">
    <property type="entry name" value="Leu_Phe_trans"/>
    <property type="match status" value="1"/>
</dbReference>
<dbReference type="NCBIfam" id="TIGR00667">
    <property type="entry name" value="aat"/>
    <property type="match status" value="1"/>
</dbReference>
<dbReference type="Pfam" id="PF03588">
    <property type="entry name" value="Leu_Phe_trans"/>
    <property type="match status" value="1"/>
</dbReference>
<evidence type="ECO:0000256" key="1">
    <source>
        <dbReference type="ARBA" id="ARBA00004496"/>
    </source>
</evidence>
<dbReference type="InterPro" id="IPR042221">
    <property type="entry name" value="Leu/Phe-tRNA_Trfase_N"/>
</dbReference>
<name>A0A1I5ENQ5_9PROT</name>
<comment type="catalytic activity">
    <reaction evidence="7 15">
        <text>N-terminal L-lysyl-[protein] + L-leucyl-tRNA(Leu) = N-terminal L-leucyl-L-lysyl-[protein] + tRNA(Leu) + H(+)</text>
        <dbReference type="Rhea" id="RHEA:12340"/>
        <dbReference type="Rhea" id="RHEA-COMP:9613"/>
        <dbReference type="Rhea" id="RHEA-COMP:9622"/>
        <dbReference type="Rhea" id="RHEA-COMP:12670"/>
        <dbReference type="Rhea" id="RHEA-COMP:12671"/>
        <dbReference type="ChEBI" id="CHEBI:15378"/>
        <dbReference type="ChEBI" id="CHEBI:65249"/>
        <dbReference type="ChEBI" id="CHEBI:78442"/>
        <dbReference type="ChEBI" id="CHEBI:78494"/>
        <dbReference type="ChEBI" id="CHEBI:133043"/>
        <dbReference type="EC" id="2.3.2.6"/>
    </reaction>
</comment>
<accession>A0A1I5ENQ5</accession>
<evidence type="ECO:0000256" key="13">
    <source>
        <dbReference type="ARBA" id="ARBA00077165"/>
    </source>
</evidence>
<dbReference type="PANTHER" id="PTHR30098">
    <property type="entry name" value="LEUCYL/PHENYLALANYL-TRNA--PROTEIN TRANSFERASE"/>
    <property type="match status" value="1"/>
</dbReference>
<dbReference type="Proteomes" id="UP000183107">
    <property type="component" value="Unassembled WGS sequence"/>
</dbReference>
<dbReference type="GO" id="GO:0005737">
    <property type="term" value="C:cytoplasm"/>
    <property type="evidence" value="ECO:0007669"/>
    <property type="project" value="UniProtKB-SubCell"/>
</dbReference>
<sequence>MIPWLTPESPFPPLHTACVEPNGLLAVGGDLSPRRLIEAYRSGIFPWFNEGEPVLWWSPDPRMVLFPGELKISRSLGKSLKKGNYEIRIDSAFDQVMRGCATPRKERPGTWIHEEMVSAYTALHDMGMAHSVETWIEGELVGGLYGVAQGKMFYGESMFSRVPDASKIALVHLVRQLERRGFKMIDCQMKTAHLASLGARELPRKEFSQRLKELVNYPERVEKWCFDHESIE</sequence>
<keyword evidence="3 15" id="KW-0808">Transferase</keyword>